<reference evidence="2" key="1">
    <citation type="journal article" date="2020" name="Stud. Mycol.">
        <title>101 Dothideomycetes genomes: a test case for predicting lifestyles and emergence of pathogens.</title>
        <authorList>
            <person name="Haridas S."/>
            <person name="Albert R."/>
            <person name="Binder M."/>
            <person name="Bloem J."/>
            <person name="Labutti K."/>
            <person name="Salamov A."/>
            <person name="Andreopoulos B."/>
            <person name="Baker S."/>
            <person name="Barry K."/>
            <person name="Bills G."/>
            <person name="Bluhm B."/>
            <person name="Cannon C."/>
            <person name="Castanera R."/>
            <person name="Culley D."/>
            <person name="Daum C."/>
            <person name="Ezra D."/>
            <person name="Gonzalez J."/>
            <person name="Henrissat B."/>
            <person name="Kuo A."/>
            <person name="Liang C."/>
            <person name="Lipzen A."/>
            <person name="Lutzoni F."/>
            <person name="Magnuson J."/>
            <person name="Mondo S."/>
            <person name="Nolan M."/>
            <person name="Ohm R."/>
            <person name="Pangilinan J."/>
            <person name="Park H.-J."/>
            <person name="Ramirez L."/>
            <person name="Alfaro M."/>
            <person name="Sun H."/>
            <person name="Tritt A."/>
            <person name="Yoshinaga Y."/>
            <person name="Zwiers L.-H."/>
            <person name="Turgeon B."/>
            <person name="Goodwin S."/>
            <person name="Spatafora J."/>
            <person name="Crous P."/>
            <person name="Grigoriev I."/>
        </authorList>
    </citation>
    <scope>NUCLEOTIDE SEQUENCE</scope>
    <source>
        <strain evidence="2">CBS 101060</strain>
    </source>
</reference>
<dbReference type="OrthoDB" id="5430620at2759"/>
<proteinExistence type="predicted"/>
<dbReference type="InterPro" id="IPR018909">
    <property type="entry name" value="Eng1_septum"/>
</dbReference>
<evidence type="ECO:0000313" key="3">
    <source>
        <dbReference type="Proteomes" id="UP000799429"/>
    </source>
</evidence>
<dbReference type="EMBL" id="MU006099">
    <property type="protein sequence ID" value="KAF2837628.1"/>
    <property type="molecule type" value="Genomic_DNA"/>
</dbReference>
<accession>A0A9P4VND9</accession>
<comment type="caution">
    <text evidence="2">The sequence shown here is derived from an EMBL/GenBank/DDBJ whole genome shotgun (WGS) entry which is preliminary data.</text>
</comment>
<sequence>MSCTVGWRGSMKQRHLLDRLRTEISIISWNINIAISFPERELSIAFSSSTPIAPLISVMRSVLILIPAFLAVAFGQRTSGTVGDDGQEYCGNVVYDTELYNCFSPDYLCPIVDGLAYLPCGQDCYNPNVYGCFRNSSIYPLTSLASGATLPPRIMETSSIDSQAPTHSFASTTTRRFIWPPPTLSTRVMSTTTRWTFPDEPPVISTHAEIIKTGKIPTFSFGATASPFSTPISILGTYIATVPHPHPGTYELSRSTRAAHTFHHGPTLTTTRFNPFGPWSLIDVYSDKPTSPVIGGTTFVTVTKSNMSIVEVHSTRTIASVWDEE</sequence>
<gene>
    <name evidence="2" type="ORF">M501DRAFT_986432</name>
</gene>
<dbReference type="Proteomes" id="UP000799429">
    <property type="component" value="Unassembled WGS sequence"/>
</dbReference>
<evidence type="ECO:0000313" key="2">
    <source>
        <dbReference type="EMBL" id="KAF2837628.1"/>
    </source>
</evidence>
<protein>
    <submittedName>
        <fullName evidence="2">Carbohydrate-binding module family 52 protein</fullName>
    </submittedName>
</protein>
<dbReference type="GO" id="GO:0030246">
    <property type="term" value="F:carbohydrate binding"/>
    <property type="evidence" value="ECO:0007669"/>
    <property type="project" value="InterPro"/>
</dbReference>
<evidence type="ECO:0000259" key="1">
    <source>
        <dbReference type="Pfam" id="PF10645"/>
    </source>
</evidence>
<dbReference type="Pfam" id="PF10645">
    <property type="entry name" value="Carb_bind"/>
    <property type="match status" value="1"/>
</dbReference>
<feature type="domain" description="Endo-1,3(4)-beta-glucanase 1 carbohydrate binding" evidence="1">
    <location>
        <begin position="90"/>
        <end position="135"/>
    </location>
</feature>
<keyword evidence="3" id="KW-1185">Reference proteome</keyword>
<dbReference type="AlphaFoldDB" id="A0A9P4VND9"/>
<name>A0A9P4VND9_9PEZI</name>
<organism evidence="2 3">
    <name type="scientific">Patellaria atrata CBS 101060</name>
    <dbReference type="NCBI Taxonomy" id="1346257"/>
    <lineage>
        <taxon>Eukaryota</taxon>
        <taxon>Fungi</taxon>
        <taxon>Dikarya</taxon>
        <taxon>Ascomycota</taxon>
        <taxon>Pezizomycotina</taxon>
        <taxon>Dothideomycetes</taxon>
        <taxon>Dothideomycetes incertae sedis</taxon>
        <taxon>Patellariales</taxon>
        <taxon>Patellariaceae</taxon>
        <taxon>Patellaria</taxon>
    </lineage>
</organism>